<evidence type="ECO:0000313" key="4">
    <source>
        <dbReference type="Proteomes" id="UP001230504"/>
    </source>
</evidence>
<keyword evidence="4" id="KW-1185">Reference proteome</keyword>
<feature type="chain" id="PRO_5042283068" evidence="1">
    <location>
        <begin position="23"/>
        <end position="496"/>
    </location>
</feature>
<name>A0AAD8PPU1_9PEZI</name>
<gene>
    <name evidence="3" type="ORF">LY79DRAFT_583580</name>
</gene>
<dbReference type="GeneID" id="85444573"/>
<dbReference type="Pfam" id="PF01822">
    <property type="entry name" value="WSC"/>
    <property type="match status" value="1"/>
</dbReference>
<feature type="signal peptide" evidence="1">
    <location>
        <begin position="1"/>
        <end position="22"/>
    </location>
</feature>
<dbReference type="SMART" id="SM00321">
    <property type="entry name" value="WSC"/>
    <property type="match status" value="1"/>
</dbReference>
<dbReference type="PROSITE" id="PS51212">
    <property type="entry name" value="WSC"/>
    <property type="match status" value="1"/>
</dbReference>
<organism evidence="3 4">
    <name type="scientific">Colletotrichum navitas</name>
    <dbReference type="NCBI Taxonomy" id="681940"/>
    <lineage>
        <taxon>Eukaryota</taxon>
        <taxon>Fungi</taxon>
        <taxon>Dikarya</taxon>
        <taxon>Ascomycota</taxon>
        <taxon>Pezizomycotina</taxon>
        <taxon>Sordariomycetes</taxon>
        <taxon>Hypocreomycetidae</taxon>
        <taxon>Glomerellales</taxon>
        <taxon>Glomerellaceae</taxon>
        <taxon>Colletotrichum</taxon>
        <taxon>Colletotrichum graminicola species complex</taxon>
    </lineage>
</organism>
<proteinExistence type="predicted"/>
<dbReference type="RefSeq" id="XP_060409150.1">
    <property type="nucleotide sequence ID" value="XM_060560333.1"/>
</dbReference>
<keyword evidence="1" id="KW-0732">Signal</keyword>
<feature type="domain" description="WSC" evidence="2">
    <location>
        <begin position="77"/>
        <end position="170"/>
    </location>
</feature>
<dbReference type="InterPro" id="IPR002889">
    <property type="entry name" value="WSC_carb-bd"/>
</dbReference>
<comment type="caution">
    <text evidence="3">The sequence shown here is derived from an EMBL/GenBank/DDBJ whole genome shotgun (WGS) entry which is preliminary data.</text>
</comment>
<evidence type="ECO:0000259" key="2">
    <source>
        <dbReference type="PROSITE" id="PS51212"/>
    </source>
</evidence>
<evidence type="ECO:0000256" key="1">
    <source>
        <dbReference type="SAM" id="SignalP"/>
    </source>
</evidence>
<protein>
    <submittedName>
        <fullName evidence="3">WSC domain-containing protein</fullName>
    </submittedName>
</protein>
<reference evidence="3" key="1">
    <citation type="submission" date="2021-06" db="EMBL/GenBank/DDBJ databases">
        <title>Comparative genomics, transcriptomics and evolutionary studies reveal genomic signatures of adaptation to plant cell wall in hemibiotrophic fungi.</title>
        <authorList>
            <consortium name="DOE Joint Genome Institute"/>
            <person name="Baroncelli R."/>
            <person name="Diaz J.F."/>
            <person name="Benocci T."/>
            <person name="Peng M."/>
            <person name="Battaglia E."/>
            <person name="Haridas S."/>
            <person name="Andreopoulos W."/>
            <person name="Labutti K."/>
            <person name="Pangilinan J."/>
            <person name="Floch G.L."/>
            <person name="Makela M.R."/>
            <person name="Henrissat B."/>
            <person name="Grigoriev I.V."/>
            <person name="Crouch J.A."/>
            <person name="De Vries R.P."/>
            <person name="Sukno S.A."/>
            <person name="Thon M.R."/>
        </authorList>
    </citation>
    <scope>NUCLEOTIDE SEQUENCE</scope>
    <source>
        <strain evidence="3">CBS 125086</strain>
    </source>
</reference>
<evidence type="ECO:0000313" key="3">
    <source>
        <dbReference type="EMBL" id="KAK1573545.1"/>
    </source>
</evidence>
<dbReference type="EMBL" id="JAHLJV010000090">
    <property type="protein sequence ID" value="KAK1573545.1"/>
    <property type="molecule type" value="Genomic_DNA"/>
</dbReference>
<accession>A0AAD8PPU1</accession>
<dbReference type="AlphaFoldDB" id="A0AAD8PPU1"/>
<dbReference type="Proteomes" id="UP001230504">
    <property type="component" value="Unassembled WGS sequence"/>
</dbReference>
<sequence>MPSPMATSAFMLLLATTPLCSGSTFKFPRYWNTTSSAASDVSSTLSSETISLTATSSTPASASASETILPNPPRVGVATHLGCHDSSSGFPSFSLSLTDELMTLELCVRTCTSENRLYSGLFDTRCYCGDVVEAPAVVQVGEDQCNILCPGNKAERCGGRVGLAKRQIPDAFRLSIYANTEIVSGASSASASASASGPALTNSITAADSAVTSTFTTTVTGTVTKCPPGVLNCPIGSLTTAVSTVTTTYTALPTSLPCPNGECYHLPCFGQDCNQKVTCYGDYVSYSSQCSCAADRRRIVCEDGVCYPETCSGDDCGRKIVCENGQCRYSRCRGDECTKEKITCYGNVCKIEQCEGDECDKKYVCADGTCSHQSCPLKEVNIKYECSGEQCNVVEPCKGDGCPMPQPPNPSKHLEASGVPPQYQPASVSTPGAFKPAVSIVQPTISPVRSAVITGESSTALPPKPSVVTAGSSKSIASCGFFTLTVGAIAGLGFLL</sequence>